<dbReference type="GO" id="GO:0033539">
    <property type="term" value="P:fatty acid beta-oxidation using acyl-CoA dehydrogenase"/>
    <property type="evidence" value="ECO:0007669"/>
    <property type="project" value="TreeGrafter"/>
</dbReference>
<evidence type="ECO:0000256" key="2">
    <source>
        <dbReference type="ARBA" id="ARBA00009347"/>
    </source>
</evidence>
<evidence type="ECO:0000256" key="3">
    <source>
        <dbReference type="ARBA" id="ARBA00011738"/>
    </source>
</evidence>
<dbReference type="GO" id="GO:0050660">
    <property type="term" value="F:flavin adenine dinucleotide binding"/>
    <property type="evidence" value="ECO:0007669"/>
    <property type="project" value="InterPro"/>
</dbReference>
<comment type="similarity">
    <text evidence="2 7">Belongs to the acyl-CoA dehydrogenase family.</text>
</comment>
<name>A0A2I2KRF5_9ACTN</name>
<accession>A0A2I2KRF5</accession>
<dbReference type="Gene3D" id="1.10.540.10">
    <property type="entry name" value="Acyl-CoA dehydrogenase/oxidase, N-terminal domain"/>
    <property type="match status" value="1"/>
</dbReference>
<evidence type="ECO:0000313" key="13">
    <source>
        <dbReference type="Proteomes" id="UP000234331"/>
    </source>
</evidence>
<dbReference type="SUPFAM" id="SSF47203">
    <property type="entry name" value="Acyl-CoA dehydrogenase C-terminal domain-like"/>
    <property type="match status" value="1"/>
</dbReference>
<dbReference type="Gene3D" id="2.40.110.10">
    <property type="entry name" value="Butyryl-CoA Dehydrogenase, subunit A, domain 2"/>
    <property type="match status" value="1"/>
</dbReference>
<feature type="region of interest" description="Disordered" evidence="8">
    <location>
        <begin position="1"/>
        <end position="22"/>
    </location>
</feature>
<keyword evidence="13" id="KW-1185">Reference proteome</keyword>
<dbReference type="PANTHER" id="PTHR48083">
    <property type="entry name" value="MEDIUM-CHAIN SPECIFIC ACYL-COA DEHYDROGENASE, MITOCHONDRIAL-RELATED"/>
    <property type="match status" value="1"/>
</dbReference>
<protein>
    <submittedName>
        <fullName evidence="12">Acyl-CoA dehydrogenase</fullName>
    </submittedName>
</protein>
<dbReference type="Pfam" id="PF00441">
    <property type="entry name" value="Acyl-CoA_dh_1"/>
    <property type="match status" value="1"/>
</dbReference>
<evidence type="ECO:0000259" key="9">
    <source>
        <dbReference type="Pfam" id="PF00441"/>
    </source>
</evidence>
<sequence>MSETLLEPGEAHLPTPPAPAGGTALEVAARTARFVRETVIPVEREIIVDRRPVTDELRLELNAAARAAGVFGPLSPVEYGGLGLDFRGQAHVLGAAGESLVGPLALHCWAPDDGNIHLLDDACTTEQRERYLAPLASGEIRSAIAMTEPAPGTGSDPGMLRTTATRVGGDWSISGAKHLTTGADGAGFTIAVARTDVGPTMFLVDGDNPGMRVVRRMPTLDFSSAPGGHCEVVFDDCRVPGSTVLGEVGLGLEYASARLAPSRLTFCMNWLGLANRAHTLSATYITERHAFGVPIAEHGLAQGLVADNEIDIAAARALVHATAATLDELGATSSAARHGASIAKTFVSEAVWRVLDRSVQLFGGLGVCEDYLVARFLVEARAFRIYEGPSEVLRASVARRVFRRVGRRA</sequence>
<dbReference type="PROSITE" id="PS00073">
    <property type="entry name" value="ACYL_COA_DH_2"/>
    <property type="match status" value="1"/>
</dbReference>
<dbReference type="Gene3D" id="1.20.140.10">
    <property type="entry name" value="Butyryl-CoA Dehydrogenase, subunit A, domain 3"/>
    <property type="match status" value="1"/>
</dbReference>
<dbReference type="Proteomes" id="UP000234331">
    <property type="component" value="Unassembled WGS sequence"/>
</dbReference>
<dbReference type="GO" id="GO:0005737">
    <property type="term" value="C:cytoplasm"/>
    <property type="evidence" value="ECO:0007669"/>
    <property type="project" value="TreeGrafter"/>
</dbReference>
<dbReference type="Pfam" id="PF02771">
    <property type="entry name" value="Acyl-CoA_dh_N"/>
    <property type="match status" value="1"/>
</dbReference>
<feature type="domain" description="Acyl-CoA oxidase/dehydrogenase middle" evidence="10">
    <location>
        <begin position="143"/>
        <end position="237"/>
    </location>
</feature>
<feature type="domain" description="Acyl-CoA dehydrogenase/oxidase C-terminal" evidence="9">
    <location>
        <begin position="251"/>
        <end position="401"/>
    </location>
</feature>
<dbReference type="InterPro" id="IPR009100">
    <property type="entry name" value="AcylCoA_DH/oxidase_NM_dom_sf"/>
</dbReference>
<dbReference type="InterPro" id="IPR006091">
    <property type="entry name" value="Acyl-CoA_Oxase/DH_mid-dom"/>
</dbReference>
<dbReference type="Pfam" id="PF02770">
    <property type="entry name" value="Acyl-CoA_dh_M"/>
    <property type="match status" value="1"/>
</dbReference>
<evidence type="ECO:0000256" key="5">
    <source>
        <dbReference type="ARBA" id="ARBA00022827"/>
    </source>
</evidence>
<keyword evidence="6 7" id="KW-0560">Oxidoreductase</keyword>
<feature type="domain" description="Acyl-CoA dehydrogenase/oxidase N-terminal" evidence="11">
    <location>
        <begin position="27"/>
        <end position="139"/>
    </location>
</feature>
<comment type="subunit">
    <text evidence="3">Homodimer.</text>
</comment>
<organism evidence="12 13">
    <name type="scientific">Frankia canadensis</name>
    <dbReference type="NCBI Taxonomy" id="1836972"/>
    <lineage>
        <taxon>Bacteria</taxon>
        <taxon>Bacillati</taxon>
        <taxon>Actinomycetota</taxon>
        <taxon>Actinomycetes</taxon>
        <taxon>Frankiales</taxon>
        <taxon>Frankiaceae</taxon>
        <taxon>Frankia</taxon>
    </lineage>
</organism>
<dbReference type="InterPro" id="IPR050741">
    <property type="entry name" value="Acyl-CoA_dehydrogenase"/>
</dbReference>
<comment type="cofactor">
    <cofactor evidence="1 7">
        <name>FAD</name>
        <dbReference type="ChEBI" id="CHEBI:57692"/>
    </cofactor>
</comment>
<evidence type="ECO:0000256" key="4">
    <source>
        <dbReference type="ARBA" id="ARBA00022630"/>
    </source>
</evidence>
<evidence type="ECO:0000259" key="11">
    <source>
        <dbReference type="Pfam" id="PF02771"/>
    </source>
</evidence>
<dbReference type="OrthoDB" id="8876745at2"/>
<keyword evidence="4 7" id="KW-0285">Flavoprotein</keyword>
<dbReference type="InterPro" id="IPR009075">
    <property type="entry name" value="AcylCo_DH/oxidase_C"/>
</dbReference>
<dbReference type="PANTHER" id="PTHR48083:SF13">
    <property type="entry name" value="ACYL-COA DEHYDROGENASE FAMILY MEMBER 11"/>
    <property type="match status" value="1"/>
</dbReference>
<dbReference type="InterPro" id="IPR046373">
    <property type="entry name" value="Acyl-CoA_Oxase/DH_mid-dom_sf"/>
</dbReference>
<proteinExistence type="inferred from homology"/>
<evidence type="ECO:0000313" key="12">
    <source>
        <dbReference type="EMBL" id="SNQ48251.1"/>
    </source>
</evidence>
<dbReference type="AlphaFoldDB" id="A0A2I2KRF5"/>
<dbReference type="EMBL" id="FZMO01000147">
    <property type="protein sequence ID" value="SNQ48251.1"/>
    <property type="molecule type" value="Genomic_DNA"/>
</dbReference>
<evidence type="ECO:0000256" key="1">
    <source>
        <dbReference type="ARBA" id="ARBA00001974"/>
    </source>
</evidence>
<dbReference type="InterPro" id="IPR013786">
    <property type="entry name" value="AcylCoA_DH/ox_N"/>
</dbReference>
<dbReference type="SUPFAM" id="SSF56645">
    <property type="entry name" value="Acyl-CoA dehydrogenase NM domain-like"/>
    <property type="match status" value="1"/>
</dbReference>
<evidence type="ECO:0000256" key="7">
    <source>
        <dbReference type="RuleBase" id="RU362125"/>
    </source>
</evidence>
<dbReference type="RefSeq" id="WP_101831961.1">
    <property type="nucleotide sequence ID" value="NZ_FZMO01000147.1"/>
</dbReference>
<reference evidence="12 13" key="1">
    <citation type="submission" date="2017-06" db="EMBL/GenBank/DDBJ databases">
        <authorList>
            <person name="Kim H.J."/>
            <person name="Triplett B.A."/>
        </authorList>
    </citation>
    <scope>NUCLEOTIDE SEQUENCE [LARGE SCALE GENOMIC DNA]</scope>
    <source>
        <strain evidence="12">FRACA_ARgP5</strain>
    </source>
</reference>
<gene>
    <name evidence="12" type="ORF">FRACA_2300007</name>
</gene>
<dbReference type="InterPro" id="IPR037069">
    <property type="entry name" value="AcylCoA_DH/ox_N_sf"/>
</dbReference>
<dbReference type="InterPro" id="IPR036250">
    <property type="entry name" value="AcylCo_DH-like_C"/>
</dbReference>
<dbReference type="InterPro" id="IPR006089">
    <property type="entry name" value="Acyl-CoA_DH_CS"/>
</dbReference>
<evidence type="ECO:0000259" key="10">
    <source>
        <dbReference type="Pfam" id="PF02770"/>
    </source>
</evidence>
<keyword evidence="5 7" id="KW-0274">FAD</keyword>
<evidence type="ECO:0000256" key="6">
    <source>
        <dbReference type="ARBA" id="ARBA00023002"/>
    </source>
</evidence>
<evidence type="ECO:0000256" key="8">
    <source>
        <dbReference type="SAM" id="MobiDB-lite"/>
    </source>
</evidence>
<dbReference type="GO" id="GO:0003995">
    <property type="term" value="F:acyl-CoA dehydrogenase activity"/>
    <property type="evidence" value="ECO:0007669"/>
    <property type="project" value="InterPro"/>
</dbReference>